<feature type="region of interest" description="Disordered" evidence="2">
    <location>
        <begin position="203"/>
        <end position="222"/>
    </location>
</feature>
<keyword evidence="3" id="KW-0472">Membrane</keyword>
<keyword evidence="1" id="KW-0175">Coiled coil</keyword>
<feature type="region of interest" description="Disordered" evidence="2">
    <location>
        <begin position="461"/>
        <end position="486"/>
    </location>
</feature>
<organism evidence="4 5">
    <name type="scientific">Plakobranchus ocellatus</name>
    <dbReference type="NCBI Taxonomy" id="259542"/>
    <lineage>
        <taxon>Eukaryota</taxon>
        <taxon>Metazoa</taxon>
        <taxon>Spiralia</taxon>
        <taxon>Lophotrochozoa</taxon>
        <taxon>Mollusca</taxon>
        <taxon>Gastropoda</taxon>
        <taxon>Heterobranchia</taxon>
        <taxon>Euthyneura</taxon>
        <taxon>Panpulmonata</taxon>
        <taxon>Sacoglossa</taxon>
        <taxon>Placobranchoidea</taxon>
        <taxon>Plakobranchidae</taxon>
        <taxon>Plakobranchus</taxon>
    </lineage>
</organism>
<evidence type="ECO:0000256" key="2">
    <source>
        <dbReference type="SAM" id="MobiDB-lite"/>
    </source>
</evidence>
<feature type="coiled-coil region" evidence="1">
    <location>
        <begin position="118"/>
        <end position="145"/>
    </location>
</feature>
<evidence type="ECO:0000256" key="1">
    <source>
        <dbReference type="SAM" id="Coils"/>
    </source>
</evidence>
<proteinExistence type="predicted"/>
<keyword evidence="3" id="KW-0812">Transmembrane</keyword>
<evidence type="ECO:0000313" key="4">
    <source>
        <dbReference type="EMBL" id="GFO36980.1"/>
    </source>
</evidence>
<reference evidence="4 5" key="1">
    <citation type="journal article" date="2021" name="Elife">
        <title>Chloroplast acquisition without the gene transfer in kleptoplastic sea slugs, Plakobranchus ocellatus.</title>
        <authorList>
            <person name="Maeda T."/>
            <person name="Takahashi S."/>
            <person name="Yoshida T."/>
            <person name="Shimamura S."/>
            <person name="Takaki Y."/>
            <person name="Nagai Y."/>
            <person name="Toyoda A."/>
            <person name="Suzuki Y."/>
            <person name="Arimoto A."/>
            <person name="Ishii H."/>
            <person name="Satoh N."/>
            <person name="Nishiyama T."/>
            <person name="Hasebe M."/>
            <person name="Maruyama T."/>
            <person name="Minagawa J."/>
            <person name="Obokata J."/>
            <person name="Shigenobu S."/>
        </authorList>
    </citation>
    <scope>NUCLEOTIDE SEQUENCE [LARGE SCALE GENOMIC DNA]</scope>
</reference>
<comment type="caution">
    <text evidence="4">The sequence shown here is derived from an EMBL/GenBank/DDBJ whole genome shotgun (WGS) entry which is preliminary data.</text>
</comment>
<keyword evidence="5" id="KW-1185">Reference proteome</keyword>
<feature type="region of interest" description="Disordered" evidence="2">
    <location>
        <begin position="309"/>
        <end position="338"/>
    </location>
</feature>
<sequence length="486" mass="54297">MTSTGRTAQRVPSRTPPFVLIGLLVVLSFLGYSYWSLSSSNSDLSAQLEAIRVEKRDSQNKQSEVQRMLVDTKSQLSAFQIESNQLKRDLLAKDAEVQSLKADIAQKVADDDKQKSLMEQCDEKLNTLQRDFEISNDEKAKLQETLDAERGKTAICSMEACLDPVQQVLMVASKIVGSDKMHQALVDANLAADQLMKGITYPAPPVEKLQEPPQTDKASEAKENVAEGQQTNVEKVESATNIKAQLNQSSQAIPEKPQVYSSREEGARRLSQNLLDLQRYTENFQKSIGNTGEVISTGQSLNMAFDTQVEEAKNQESDDNGSFPSDQAQDEGTERNRNVDTNIDRELAHEMQEKSQHLDTPMEVKTGVDGAAFMKYGKPLPNLQTKFVENGKPDETGDEQPVFVKDGKEIPREEQTLPDQNIGANEAWRSEKIDDASTDFFQGNDQERLLRQFDSLQRNNELRGFEDEGAEMIEPQVLSDENQKAA</sequence>
<dbReference type="AlphaFoldDB" id="A0AAV4CYU9"/>
<dbReference type="EMBL" id="BLXT01007159">
    <property type="protein sequence ID" value="GFO36980.1"/>
    <property type="molecule type" value="Genomic_DNA"/>
</dbReference>
<accession>A0AAV4CYU9</accession>
<dbReference type="Proteomes" id="UP000735302">
    <property type="component" value="Unassembled WGS sequence"/>
</dbReference>
<evidence type="ECO:0000313" key="5">
    <source>
        <dbReference type="Proteomes" id="UP000735302"/>
    </source>
</evidence>
<evidence type="ECO:0000256" key="3">
    <source>
        <dbReference type="SAM" id="Phobius"/>
    </source>
</evidence>
<feature type="transmembrane region" description="Helical" evidence="3">
    <location>
        <begin position="18"/>
        <end position="35"/>
    </location>
</feature>
<gene>
    <name evidence="4" type="ORF">PoB_006348500</name>
</gene>
<name>A0AAV4CYU9_9GAST</name>
<protein>
    <submittedName>
        <fullName evidence="4">Protein casc4-like isoform x6</fullName>
    </submittedName>
</protein>
<keyword evidence="3" id="KW-1133">Transmembrane helix</keyword>